<keyword evidence="3" id="KW-1185">Reference proteome</keyword>
<gene>
    <name evidence="2" type="ORF">BCR44DRAFT_300236</name>
</gene>
<accession>A0A1Y2HFY8</accession>
<evidence type="ECO:0000313" key="3">
    <source>
        <dbReference type="Proteomes" id="UP000193411"/>
    </source>
</evidence>
<dbReference type="EMBL" id="MCFL01000044">
    <property type="protein sequence ID" value="ORZ32613.1"/>
    <property type="molecule type" value="Genomic_DNA"/>
</dbReference>
<feature type="region of interest" description="Disordered" evidence="1">
    <location>
        <begin position="1"/>
        <end position="44"/>
    </location>
</feature>
<proteinExistence type="predicted"/>
<reference evidence="2 3" key="1">
    <citation type="submission" date="2016-07" db="EMBL/GenBank/DDBJ databases">
        <title>Pervasive Adenine N6-methylation of Active Genes in Fungi.</title>
        <authorList>
            <consortium name="DOE Joint Genome Institute"/>
            <person name="Mondo S.J."/>
            <person name="Dannebaum R.O."/>
            <person name="Kuo R.C."/>
            <person name="Labutti K."/>
            <person name="Haridas S."/>
            <person name="Kuo A."/>
            <person name="Salamov A."/>
            <person name="Ahrendt S.R."/>
            <person name="Lipzen A."/>
            <person name="Sullivan W."/>
            <person name="Andreopoulos W.B."/>
            <person name="Clum A."/>
            <person name="Lindquist E."/>
            <person name="Daum C."/>
            <person name="Ramamoorthy G.K."/>
            <person name="Gryganskyi A."/>
            <person name="Culley D."/>
            <person name="Magnuson J.K."/>
            <person name="James T.Y."/>
            <person name="O'Malley M.A."/>
            <person name="Stajich J.E."/>
            <person name="Spatafora J.W."/>
            <person name="Visel A."/>
            <person name="Grigoriev I.V."/>
        </authorList>
    </citation>
    <scope>NUCLEOTIDE SEQUENCE [LARGE SCALE GENOMIC DNA]</scope>
    <source>
        <strain evidence="2 3">PL171</strain>
    </source>
</reference>
<dbReference type="Proteomes" id="UP000193411">
    <property type="component" value="Unassembled WGS sequence"/>
</dbReference>
<organism evidence="2 3">
    <name type="scientific">Catenaria anguillulae PL171</name>
    <dbReference type="NCBI Taxonomy" id="765915"/>
    <lineage>
        <taxon>Eukaryota</taxon>
        <taxon>Fungi</taxon>
        <taxon>Fungi incertae sedis</taxon>
        <taxon>Blastocladiomycota</taxon>
        <taxon>Blastocladiomycetes</taxon>
        <taxon>Blastocladiales</taxon>
        <taxon>Catenariaceae</taxon>
        <taxon>Catenaria</taxon>
    </lineage>
</organism>
<dbReference type="AlphaFoldDB" id="A0A1Y2HFY8"/>
<sequence>MMSVSHKSAPASSSSSSAALAAPVVERQEYEKSPQQLSQDEQAGAARAAEAGITAGQAIMASGLAKKAVFAVGGVRPYCKDWNFIQLVNPLPKAHLGNFDHLDEDTEDIKRYFGKIGHAIRSFPAGMPCDEVRRDSNSRLYVIVEADGGTVGGQMAAFRDEVRDKIEEAGLRARKRRATIDKGIEDAAWALVDAGIRVWFEVHAADENLCEDRVWANQMLTYVGMAWAE</sequence>
<evidence type="ECO:0000256" key="1">
    <source>
        <dbReference type="SAM" id="MobiDB-lite"/>
    </source>
</evidence>
<name>A0A1Y2HFY8_9FUNG</name>
<evidence type="ECO:0000313" key="2">
    <source>
        <dbReference type="EMBL" id="ORZ32613.1"/>
    </source>
</evidence>
<protein>
    <submittedName>
        <fullName evidence="2">Uncharacterized protein</fullName>
    </submittedName>
</protein>
<comment type="caution">
    <text evidence="2">The sequence shown here is derived from an EMBL/GenBank/DDBJ whole genome shotgun (WGS) entry which is preliminary data.</text>
</comment>
<feature type="compositionally biased region" description="Low complexity" evidence="1">
    <location>
        <begin position="1"/>
        <end position="22"/>
    </location>
</feature>